<feature type="compositionally biased region" description="Low complexity" evidence="4">
    <location>
        <begin position="73"/>
        <end position="96"/>
    </location>
</feature>
<proteinExistence type="inferred from homology"/>
<evidence type="ECO:0000313" key="5">
    <source>
        <dbReference type="EMBL" id="PXF49478.1"/>
    </source>
</evidence>
<dbReference type="PANTHER" id="PTHR13293">
    <property type="entry name" value="AKIRIN-RELATED"/>
    <property type="match status" value="1"/>
</dbReference>
<dbReference type="GO" id="GO:0005634">
    <property type="term" value="C:nucleus"/>
    <property type="evidence" value="ECO:0007669"/>
    <property type="project" value="UniProtKB-SubCell"/>
</dbReference>
<dbReference type="AlphaFoldDB" id="A0A2V3J4W6"/>
<reference evidence="5 6" key="1">
    <citation type="journal article" date="2018" name="Mol. Biol. Evol.">
        <title>Analysis of the draft genome of the red seaweed Gracilariopsis chorda provides insights into genome size evolution in Rhodophyta.</title>
        <authorList>
            <person name="Lee J."/>
            <person name="Yang E.C."/>
            <person name="Graf L."/>
            <person name="Yang J.H."/>
            <person name="Qiu H."/>
            <person name="Zel Zion U."/>
            <person name="Chan C.X."/>
            <person name="Stephens T.G."/>
            <person name="Weber A.P.M."/>
            <person name="Boo G.H."/>
            <person name="Boo S.M."/>
            <person name="Kim K.M."/>
            <person name="Shin Y."/>
            <person name="Jung M."/>
            <person name="Lee S.J."/>
            <person name="Yim H.S."/>
            <person name="Lee J.H."/>
            <person name="Bhattacharya D."/>
            <person name="Yoon H.S."/>
        </authorList>
    </citation>
    <scope>NUCLEOTIDE SEQUENCE [LARGE SCALE GENOMIC DNA]</scope>
    <source>
        <strain evidence="5 6">SKKU-2015</strain>
        <tissue evidence="5">Whole body</tissue>
    </source>
</reference>
<keyword evidence="6" id="KW-1185">Reference proteome</keyword>
<dbReference type="OrthoDB" id="10039914at2759"/>
<feature type="region of interest" description="Disordered" evidence="4">
    <location>
        <begin position="27"/>
        <end position="108"/>
    </location>
</feature>
<protein>
    <submittedName>
        <fullName evidence="5">Akirin-1</fullName>
    </submittedName>
</protein>
<keyword evidence="3" id="KW-0539">Nucleus</keyword>
<comment type="caution">
    <text evidence="5">The sequence shown here is derived from an EMBL/GenBank/DDBJ whole genome shotgun (WGS) entry which is preliminary data.</text>
</comment>
<dbReference type="GO" id="GO:0003712">
    <property type="term" value="F:transcription coregulator activity"/>
    <property type="evidence" value="ECO:0007669"/>
    <property type="project" value="TreeGrafter"/>
</dbReference>
<name>A0A2V3J4W6_9FLOR</name>
<evidence type="ECO:0000256" key="1">
    <source>
        <dbReference type="ARBA" id="ARBA00004123"/>
    </source>
</evidence>
<evidence type="ECO:0000256" key="4">
    <source>
        <dbReference type="SAM" id="MobiDB-lite"/>
    </source>
</evidence>
<evidence type="ECO:0000256" key="2">
    <source>
        <dbReference type="ARBA" id="ARBA00005625"/>
    </source>
</evidence>
<accession>A0A2V3J4W6</accession>
<evidence type="ECO:0000256" key="3">
    <source>
        <dbReference type="ARBA" id="ARBA00023242"/>
    </source>
</evidence>
<dbReference type="GO" id="GO:0045944">
    <property type="term" value="P:positive regulation of transcription by RNA polymerase II"/>
    <property type="evidence" value="ECO:0007669"/>
    <property type="project" value="TreeGrafter"/>
</dbReference>
<comment type="similarity">
    <text evidence="2">Belongs to the akirin family.</text>
</comment>
<dbReference type="Proteomes" id="UP000247409">
    <property type="component" value="Unassembled WGS sequence"/>
</dbReference>
<comment type="subcellular location">
    <subcellularLocation>
        <location evidence="1">Nucleus</location>
    </subcellularLocation>
</comment>
<evidence type="ECO:0000313" key="6">
    <source>
        <dbReference type="Proteomes" id="UP000247409"/>
    </source>
</evidence>
<dbReference type="EMBL" id="NBIV01000005">
    <property type="protein sequence ID" value="PXF49478.1"/>
    <property type="molecule type" value="Genomic_DNA"/>
</dbReference>
<dbReference type="PANTHER" id="PTHR13293:SF6">
    <property type="entry name" value="AKIRIN-RELATED"/>
    <property type="match status" value="1"/>
</dbReference>
<sequence length="203" mass="22794">MSGVATLKLRGAKRHFDEMAVDLPLPPQACSPSRFVIRQPPLKRGRCTPSSFTTPTRPLRTLHVSQTHPLPPSTSSSSHNSTSHNTPTTPASSASNRNPLTPSTREKLSEQEIAALAKHVPKRLKKVVHKLANGHINLSEKLFNVHDLAHICRSILSEKEANMNEHFAKILNDRLAEQFRDFTKFNEDYVTRQLRGKDYAYLS</sequence>
<dbReference type="GO" id="GO:0000785">
    <property type="term" value="C:chromatin"/>
    <property type="evidence" value="ECO:0007669"/>
    <property type="project" value="TreeGrafter"/>
</dbReference>
<organism evidence="5 6">
    <name type="scientific">Gracilariopsis chorda</name>
    <dbReference type="NCBI Taxonomy" id="448386"/>
    <lineage>
        <taxon>Eukaryota</taxon>
        <taxon>Rhodophyta</taxon>
        <taxon>Florideophyceae</taxon>
        <taxon>Rhodymeniophycidae</taxon>
        <taxon>Gracilariales</taxon>
        <taxon>Gracilariaceae</taxon>
        <taxon>Gracilariopsis</taxon>
    </lineage>
</organism>
<dbReference type="STRING" id="448386.A0A2V3J4W6"/>
<gene>
    <name evidence="5" type="ORF">BWQ96_00794</name>
</gene>
<dbReference type="InterPro" id="IPR024132">
    <property type="entry name" value="Akirin"/>
</dbReference>